<dbReference type="STRING" id="765257.A0A0C9YQ83"/>
<accession>A0A0C9YQ83</accession>
<feature type="compositionally biased region" description="Polar residues" evidence="1">
    <location>
        <begin position="177"/>
        <end position="199"/>
    </location>
</feature>
<organism evidence="2 3">
    <name type="scientific">Pisolithus microcarpus 441</name>
    <dbReference type="NCBI Taxonomy" id="765257"/>
    <lineage>
        <taxon>Eukaryota</taxon>
        <taxon>Fungi</taxon>
        <taxon>Dikarya</taxon>
        <taxon>Basidiomycota</taxon>
        <taxon>Agaricomycotina</taxon>
        <taxon>Agaricomycetes</taxon>
        <taxon>Agaricomycetidae</taxon>
        <taxon>Boletales</taxon>
        <taxon>Sclerodermatineae</taxon>
        <taxon>Pisolithaceae</taxon>
        <taxon>Pisolithus</taxon>
    </lineage>
</organism>
<dbReference type="Proteomes" id="UP000054018">
    <property type="component" value="Unassembled WGS sequence"/>
</dbReference>
<reference evidence="3" key="2">
    <citation type="submission" date="2015-01" db="EMBL/GenBank/DDBJ databases">
        <title>Evolutionary Origins and Diversification of the Mycorrhizal Mutualists.</title>
        <authorList>
            <consortium name="DOE Joint Genome Institute"/>
            <consortium name="Mycorrhizal Genomics Consortium"/>
            <person name="Kohler A."/>
            <person name="Kuo A."/>
            <person name="Nagy L.G."/>
            <person name="Floudas D."/>
            <person name="Copeland A."/>
            <person name="Barry K.W."/>
            <person name="Cichocki N."/>
            <person name="Veneault-Fourrey C."/>
            <person name="LaButti K."/>
            <person name="Lindquist E.A."/>
            <person name="Lipzen A."/>
            <person name="Lundell T."/>
            <person name="Morin E."/>
            <person name="Murat C."/>
            <person name="Riley R."/>
            <person name="Ohm R."/>
            <person name="Sun H."/>
            <person name="Tunlid A."/>
            <person name="Henrissat B."/>
            <person name="Grigoriev I.V."/>
            <person name="Hibbett D.S."/>
            <person name="Martin F."/>
        </authorList>
    </citation>
    <scope>NUCLEOTIDE SEQUENCE [LARGE SCALE GENOMIC DNA]</scope>
    <source>
        <strain evidence="3">441</strain>
    </source>
</reference>
<feature type="region of interest" description="Disordered" evidence="1">
    <location>
        <begin position="136"/>
        <end position="305"/>
    </location>
</feature>
<feature type="region of interest" description="Disordered" evidence="1">
    <location>
        <begin position="324"/>
        <end position="370"/>
    </location>
</feature>
<dbReference type="AlphaFoldDB" id="A0A0C9YQ83"/>
<dbReference type="EMBL" id="KN833697">
    <property type="protein sequence ID" value="KIK27225.1"/>
    <property type="molecule type" value="Genomic_DNA"/>
</dbReference>
<name>A0A0C9YQ83_9AGAM</name>
<keyword evidence="3" id="KW-1185">Reference proteome</keyword>
<feature type="region of interest" description="Disordered" evidence="1">
    <location>
        <begin position="402"/>
        <end position="427"/>
    </location>
</feature>
<dbReference type="HOGENOM" id="CLU_527971_0_0_1"/>
<evidence type="ECO:0000313" key="3">
    <source>
        <dbReference type="Proteomes" id="UP000054018"/>
    </source>
</evidence>
<proteinExistence type="predicted"/>
<feature type="compositionally biased region" description="Polar residues" evidence="1">
    <location>
        <begin position="232"/>
        <end position="246"/>
    </location>
</feature>
<reference evidence="2 3" key="1">
    <citation type="submission" date="2014-04" db="EMBL/GenBank/DDBJ databases">
        <authorList>
            <consortium name="DOE Joint Genome Institute"/>
            <person name="Kuo A."/>
            <person name="Kohler A."/>
            <person name="Costa M.D."/>
            <person name="Nagy L.G."/>
            <person name="Floudas D."/>
            <person name="Copeland A."/>
            <person name="Barry K.W."/>
            <person name="Cichocki N."/>
            <person name="Veneault-Fourrey C."/>
            <person name="LaButti K."/>
            <person name="Lindquist E.A."/>
            <person name="Lipzen A."/>
            <person name="Lundell T."/>
            <person name="Morin E."/>
            <person name="Murat C."/>
            <person name="Sun H."/>
            <person name="Tunlid A."/>
            <person name="Henrissat B."/>
            <person name="Grigoriev I.V."/>
            <person name="Hibbett D.S."/>
            <person name="Martin F."/>
            <person name="Nordberg H.P."/>
            <person name="Cantor M.N."/>
            <person name="Hua S.X."/>
        </authorList>
    </citation>
    <scope>NUCLEOTIDE SEQUENCE [LARGE SCALE GENOMIC DNA]</scope>
    <source>
        <strain evidence="2 3">441</strain>
    </source>
</reference>
<evidence type="ECO:0000256" key="1">
    <source>
        <dbReference type="SAM" id="MobiDB-lite"/>
    </source>
</evidence>
<feature type="compositionally biased region" description="Low complexity" evidence="1">
    <location>
        <begin position="204"/>
        <end position="220"/>
    </location>
</feature>
<feature type="region of interest" description="Disordered" evidence="1">
    <location>
        <begin position="448"/>
        <end position="516"/>
    </location>
</feature>
<feature type="compositionally biased region" description="Polar residues" evidence="1">
    <location>
        <begin position="282"/>
        <end position="305"/>
    </location>
</feature>
<protein>
    <submittedName>
        <fullName evidence="2">Uncharacterized protein</fullName>
    </submittedName>
</protein>
<feature type="compositionally biased region" description="Polar residues" evidence="1">
    <location>
        <begin position="261"/>
        <end position="272"/>
    </location>
</feature>
<evidence type="ECO:0000313" key="2">
    <source>
        <dbReference type="EMBL" id="KIK27225.1"/>
    </source>
</evidence>
<sequence>MKMRTRKSKMLAKGAGPSDLVSKLKPLSSWSLNHPIAVKLIRSYPTPTRGRKKSASARKENLYEKGWNTTKPSDGVAWGGRASLVVYPLLVSPEPLPLLLLLTSPASEKAKPTSRFGFLSTAKSIVQSVWNRSASSSAQSQIPVSKTRKEEAKPPVTVPHGKKVAVVPGSSGHPPLNNMSQAQRVPSENAASERQTAQTLALPASSTETSGTASSRTSRAPIPTFSPLATAGTKSTTSQGGHSRNGSAVGMSSLGMRTRASESTSGTSSMGKRTSIRGKGTDANSHSKPTGNTGRTRPSSTLMAPTASSLAKMTTRHSASLHNENVGSVKGGATKTGKDVTRLPVPSSPALGQITNGTCSPQSPRSPTSKIFSQPLSPATMRSPMSLTAAAESIVKSGIEVGPAASSSSKPPIPPKPKVLPGRKPRISRSKVIARLASQRAAEATAFGAGVGASRGKTRSSIGAGVSGKTRLSRGGAKSGEVLMSAKKRARQSEYARRRSQATGSDCAEPMEVRVD</sequence>
<dbReference type="OrthoDB" id="5964929at2759"/>
<gene>
    <name evidence="2" type="ORF">PISMIDRAFT_202327</name>
</gene>
<feature type="compositionally biased region" description="Polar residues" evidence="1">
    <location>
        <begin position="353"/>
        <end position="370"/>
    </location>
</feature>